<evidence type="ECO:0000259" key="3">
    <source>
        <dbReference type="Pfam" id="PF01370"/>
    </source>
</evidence>
<feature type="domain" description="NAD-dependent epimerase/dehydratase" evidence="3">
    <location>
        <begin position="63"/>
        <end position="295"/>
    </location>
</feature>
<reference evidence="4 5" key="1">
    <citation type="journal article" date="2020" name="Microorganisms">
        <title>Osmotic Adaptation and Compatible Solute Biosynthesis of Phototrophic Bacteria as Revealed from Genome Analyses.</title>
        <authorList>
            <person name="Imhoff J.F."/>
            <person name="Rahn T."/>
            <person name="Kunzel S."/>
            <person name="Keller A."/>
            <person name="Neulinger S.C."/>
        </authorList>
    </citation>
    <scope>NUCLEOTIDE SEQUENCE [LARGE SCALE GENOMIC DNA]</scope>
    <source>
        <strain evidence="4 5">DSM 15382</strain>
    </source>
</reference>
<name>A0ABS1CWD1_9PROT</name>
<comment type="pathway">
    <text evidence="1">Bacterial outer membrane biogenesis; LPS O-antigen biosynthesis.</text>
</comment>
<accession>A0ABS1CWD1</accession>
<dbReference type="EMBL" id="NRSG01000060">
    <property type="protein sequence ID" value="MBK1658640.1"/>
    <property type="molecule type" value="Genomic_DNA"/>
</dbReference>
<dbReference type="InterPro" id="IPR036291">
    <property type="entry name" value="NAD(P)-bd_dom_sf"/>
</dbReference>
<dbReference type="Proteomes" id="UP000697995">
    <property type="component" value="Unassembled WGS sequence"/>
</dbReference>
<evidence type="ECO:0000313" key="4">
    <source>
        <dbReference type="EMBL" id="MBK1658640.1"/>
    </source>
</evidence>
<dbReference type="Pfam" id="PF01370">
    <property type="entry name" value="Epimerase"/>
    <property type="match status" value="1"/>
</dbReference>
<proteinExistence type="inferred from homology"/>
<dbReference type="PANTHER" id="PTHR43000">
    <property type="entry name" value="DTDP-D-GLUCOSE 4,6-DEHYDRATASE-RELATED"/>
    <property type="match status" value="1"/>
</dbReference>
<dbReference type="InterPro" id="IPR013445">
    <property type="entry name" value="CDP_4_6_deHydtase"/>
</dbReference>
<sequence length="401" mass="42438">MGGCPAAIPGPGRRTHGLRPSRLLAADGHAARPRPAGTPLGGGPRALAVLVTPRREFWRGRRVLVTGHTGFKGSWLCLLLHRLGAQVTGIGLDPYAGPTAFEALRIAPLLQADHRLDVRDGAAVAAMLRAARPDLLLHLAAQPFVGRSYREPAATFATNCTGTIHVLDALRGLGGVAAAVFITSDKVYRNDGAGRAFLEDDPLGGHDPYSASKAAAEAAVQSWRASFAADLPPIATARAGNVIGGGDFGEQRIIPDLVRAEMAGQALLLRRPDATRPFQHVLDVLRGYLMLAERLAGATADAPSALNFGPLDGEIRVRDLLVHWQAATGVPVAWRQEEGPIMAEAPRLGLDSTLAMRVLGWRPALSTPEAIAETARWYATWRAGADARAHALAAIDRLVPA</sequence>
<dbReference type="Gene3D" id="3.90.25.10">
    <property type="entry name" value="UDP-galactose 4-epimerase, domain 1"/>
    <property type="match status" value="1"/>
</dbReference>
<evidence type="ECO:0000256" key="2">
    <source>
        <dbReference type="ARBA" id="ARBA00007637"/>
    </source>
</evidence>
<gene>
    <name evidence="4" type="primary">rfbG</name>
    <name evidence="4" type="ORF">CKO45_10390</name>
</gene>
<dbReference type="Gene3D" id="3.40.50.720">
    <property type="entry name" value="NAD(P)-binding Rossmann-like Domain"/>
    <property type="match status" value="1"/>
</dbReference>
<organism evidence="4 5">
    <name type="scientific">Paracraurococcus ruber</name>
    <dbReference type="NCBI Taxonomy" id="77675"/>
    <lineage>
        <taxon>Bacteria</taxon>
        <taxon>Pseudomonadati</taxon>
        <taxon>Pseudomonadota</taxon>
        <taxon>Alphaproteobacteria</taxon>
        <taxon>Acetobacterales</taxon>
        <taxon>Roseomonadaceae</taxon>
        <taxon>Paracraurococcus</taxon>
    </lineage>
</organism>
<protein>
    <submittedName>
        <fullName evidence="4">CDP-glucose 4,6-dehydratase</fullName>
    </submittedName>
</protein>
<evidence type="ECO:0000313" key="5">
    <source>
        <dbReference type="Proteomes" id="UP000697995"/>
    </source>
</evidence>
<dbReference type="SUPFAM" id="SSF51735">
    <property type="entry name" value="NAD(P)-binding Rossmann-fold domains"/>
    <property type="match status" value="1"/>
</dbReference>
<comment type="caution">
    <text evidence="4">The sequence shown here is derived from an EMBL/GenBank/DDBJ whole genome shotgun (WGS) entry which is preliminary data.</text>
</comment>
<dbReference type="InterPro" id="IPR001509">
    <property type="entry name" value="Epimerase_deHydtase"/>
</dbReference>
<dbReference type="NCBIfam" id="TIGR02622">
    <property type="entry name" value="CDP_4_6_dhtase"/>
    <property type="match status" value="1"/>
</dbReference>
<keyword evidence="5" id="KW-1185">Reference proteome</keyword>
<evidence type="ECO:0000256" key="1">
    <source>
        <dbReference type="ARBA" id="ARBA00005125"/>
    </source>
</evidence>
<comment type="similarity">
    <text evidence="2">Belongs to the NAD(P)-dependent epimerase/dehydratase family.</text>
</comment>